<reference evidence="2" key="1">
    <citation type="submission" date="2023-03" db="EMBL/GenBank/DDBJ databases">
        <title>Massive genome expansion in bonnet fungi (Mycena s.s.) driven by repeated elements and novel gene families across ecological guilds.</title>
        <authorList>
            <consortium name="Lawrence Berkeley National Laboratory"/>
            <person name="Harder C.B."/>
            <person name="Miyauchi S."/>
            <person name="Viragh M."/>
            <person name="Kuo A."/>
            <person name="Thoen E."/>
            <person name="Andreopoulos B."/>
            <person name="Lu D."/>
            <person name="Skrede I."/>
            <person name="Drula E."/>
            <person name="Henrissat B."/>
            <person name="Morin E."/>
            <person name="Kohler A."/>
            <person name="Barry K."/>
            <person name="LaButti K."/>
            <person name="Morin E."/>
            <person name="Salamov A."/>
            <person name="Lipzen A."/>
            <person name="Mereny Z."/>
            <person name="Hegedus B."/>
            <person name="Baldrian P."/>
            <person name="Stursova M."/>
            <person name="Weitz H."/>
            <person name="Taylor A."/>
            <person name="Grigoriev I.V."/>
            <person name="Nagy L.G."/>
            <person name="Martin F."/>
            <person name="Kauserud H."/>
        </authorList>
    </citation>
    <scope>NUCLEOTIDE SEQUENCE</scope>
    <source>
        <strain evidence="2">CBHHK200</strain>
    </source>
</reference>
<evidence type="ECO:0000313" key="2">
    <source>
        <dbReference type="EMBL" id="KAJ7025513.1"/>
    </source>
</evidence>
<gene>
    <name evidence="2" type="ORF">C8F04DRAFT_1191409</name>
</gene>
<feature type="region of interest" description="Disordered" evidence="1">
    <location>
        <begin position="94"/>
        <end position="122"/>
    </location>
</feature>
<accession>A0AAD6SD95</accession>
<evidence type="ECO:0000313" key="3">
    <source>
        <dbReference type="Proteomes" id="UP001218188"/>
    </source>
</evidence>
<protein>
    <submittedName>
        <fullName evidence="2">Uncharacterized protein</fullName>
    </submittedName>
</protein>
<organism evidence="2 3">
    <name type="scientific">Mycena alexandri</name>
    <dbReference type="NCBI Taxonomy" id="1745969"/>
    <lineage>
        <taxon>Eukaryota</taxon>
        <taxon>Fungi</taxon>
        <taxon>Dikarya</taxon>
        <taxon>Basidiomycota</taxon>
        <taxon>Agaricomycotina</taxon>
        <taxon>Agaricomycetes</taxon>
        <taxon>Agaricomycetidae</taxon>
        <taxon>Agaricales</taxon>
        <taxon>Marasmiineae</taxon>
        <taxon>Mycenaceae</taxon>
        <taxon>Mycena</taxon>
    </lineage>
</organism>
<dbReference type="AlphaFoldDB" id="A0AAD6SD95"/>
<dbReference type="EMBL" id="JARJCM010000152">
    <property type="protein sequence ID" value="KAJ7025513.1"/>
    <property type="molecule type" value="Genomic_DNA"/>
</dbReference>
<comment type="caution">
    <text evidence="2">The sequence shown here is derived from an EMBL/GenBank/DDBJ whole genome shotgun (WGS) entry which is preliminary data.</text>
</comment>
<name>A0AAD6SD95_9AGAR</name>
<sequence length="277" mass="30497">MILPQSTPTANPLNVLLAPGGYLHEGTSDTQVFGFTESQSRSGDPNIDTDVKDFDFENDFDSSCGYSQGDPANPFDSASPQYPAAQAYLERCTSLPPSPPKHRPVASQTEAKKPTTHPLINGARDDASKAAHLARLATLLSGSQFADGEPPTELPMLKQFGGAWIAQRIGSPETIQEQTEYEKEFLRRFCDECWRSSPPDLQEFRSAFRVRPNAFQSESLVLFRKLVGHLPLLVHTVMDPARAETMSQILESMGCIVHGLQLLARVQSRALDIEPVD</sequence>
<proteinExistence type="predicted"/>
<keyword evidence="3" id="KW-1185">Reference proteome</keyword>
<evidence type="ECO:0000256" key="1">
    <source>
        <dbReference type="SAM" id="MobiDB-lite"/>
    </source>
</evidence>
<dbReference type="Proteomes" id="UP001218188">
    <property type="component" value="Unassembled WGS sequence"/>
</dbReference>